<protein>
    <recommendedName>
        <fullName evidence="3">Exocyst subunit Exo70 family protein</fullName>
    </recommendedName>
</protein>
<dbReference type="Pfam" id="PF03081">
    <property type="entry name" value="Exo70_C"/>
    <property type="match status" value="1"/>
</dbReference>
<keyword evidence="3" id="KW-0268">Exocytosis</keyword>
<sequence>MHPDLWRFIGFASSIVGLLCYALSTSFNFLFGKWNLAKISVYIVFSFIICLATFFAKGKPDTYSIVSCASFAIMSFSLSRQIHCGFEVDMLYFFLGVLIIQLMKIKLLLGIVAICFSYFLIILRSSLDAQTFTVTDSEYLELLDQNHVAIQVESGPQQSNSDRVIMTKFMDCVEALEQRNSSLVQTISEEYKNAPYNSGLVTDNNFLLDMLPQGIVNDLHEAAKSAMAVGLEKECSDAYINCRRECLEECLTSLLHLGTIEIGHTNKATSLNFMVRRWAVTCNVALKILFPSEKQLCHRVFFGLRSSADVCFAEICRDSTTHLLNFADAFASESDFIITKSIFDTLHDLIPHFQSLFYDNPTMFLVNESITIYNKLREEIGGSCMQKKRMISCSKQAKLVLPNGGIHGMTTEAMRYFKLFCLSQEKWDPVSQEYLHDSDRAETSFSFSPEMVSMLKLLERKLRTNCKNYKDSALRYFFMMVNRRFIQMFLEECHLITYLSNDWFQNNAQKAQENLELYYRSSWNKVVDYLKLCNDESLEPDVATEPMKEKLLLFNSHFKKICSLQSTWFLHKVKIRKEIITSVENMLLPAYGKFIGKFHDVLAKDAYEYIEYGMFDIQARLNDLFRGSRN</sequence>
<evidence type="ECO:0000256" key="4">
    <source>
        <dbReference type="SAM" id="Phobius"/>
    </source>
</evidence>
<feature type="transmembrane region" description="Helical" evidence="4">
    <location>
        <begin position="36"/>
        <end position="56"/>
    </location>
</feature>
<evidence type="ECO:0000313" key="7">
    <source>
        <dbReference type="Proteomes" id="UP001341840"/>
    </source>
</evidence>
<keyword evidence="4" id="KW-0472">Membrane</keyword>
<feature type="transmembrane region" description="Helical" evidence="4">
    <location>
        <begin position="6"/>
        <end position="24"/>
    </location>
</feature>
<dbReference type="SUPFAM" id="SSF74788">
    <property type="entry name" value="Cullin repeat-like"/>
    <property type="match status" value="1"/>
</dbReference>
<dbReference type="Proteomes" id="UP001341840">
    <property type="component" value="Unassembled WGS sequence"/>
</dbReference>
<dbReference type="InterPro" id="IPR016159">
    <property type="entry name" value="Cullin_repeat-like_dom_sf"/>
</dbReference>
<evidence type="ECO:0000256" key="1">
    <source>
        <dbReference type="ARBA" id="ARBA00006756"/>
    </source>
</evidence>
<comment type="function">
    <text evidence="3">Component of the exocyst complex.</text>
</comment>
<feature type="domain" description="Exocyst complex subunit Exo70 C-terminal" evidence="5">
    <location>
        <begin position="277"/>
        <end position="623"/>
    </location>
</feature>
<keyword evidence="3" id="KW-0653">Protein transport</keyword>
<feature type="transmembrane region" description="Helical" evidence="4">
    <location>
        <begin position="62"/>
        <end position="79"/>
    </location>
</feature>
<evidence type="ECO:0000313" key="6">
    <source>
        <dbReference type="EMBL" id="MED6192442.1"/>
    </source>
</evidence>
<dbReference type="EMBL" id="JASCZI010211472">
    <property type="protein sequence ID" value="MED6192442.1"/>
    <property type="molecule type" value="Genomic_DNA"/>
</dbReference>
<dbReference type="InterPro" id="IPR046364">
    <property type="entry name" value="Exo70_C"/>
</dbReference>
<evidence type="ECO:0000256" key="2">
    <source>
        <dbReference type="ARBA" id="ARBA00022448"/>
    </source>
</evidence>
<reference evidence="6 7" key="1">
    <citation type="journal article" date="2023" name="Plants (Basel)">
        <title>Bridging the Gap: Combining Genomics and Transcriptomics Approaches to Understand Stylosanthes scabra, an Orphan Legume from the Brazilian Caatinga.</title>
        <authorList>
            <person name="Ferreira-Neto J.R.C."/>
            <person name="da Silva M.D."/>
            <person name="Binneck E."/>
            <person name="de Melo N.F."/>
            <person name="da Silva R.H."/>
            <person name="de Melo A.L.T.M."/>
            <person name="Pandolfi V."/>
            <person name="Bustamante F.O."/>
            <person name="Brasileiro-Vidal A.C."/>
            <person name="Benko-Iseppon A.M."/>
        </authorList>
    </citation>
    <scope>NUCLEOTIDE SEQUENCE [LARGE SCALE GENOMIC DNA]</scope>
    <source>
        <tissue evidence="6">Leaves</tissue>
    </source>
</reference>
<keyword evidence="7" id="KW-1185">Reference proteome</keyword>
<gene>
    <name evidence="6" type="ORF">PIB30_010075</name>
</gene>
<keyword evidence="2 3" id="KW-0813">Transport</keyword>
<dbReference type="PANTHER" id="PTHR12542:SF180">
    <property type="entry name" value="EXOCYST SUBUNIT EXO70 FAMILY PROTEIN"/>
    <property type="match status" value="1"/>
</dbReference>
<feature type="transmembrane region" description="Helical" evidence="4">
    <location>
        <begin position="91"/>
        <end position="121"/>
    </location>
</feature>
<dbReference type="PANTHER" id="PTHR12542">
    <property type="entry name" value="EXOCYST COMPLEX PROTEIN EXO70"/>
    <property type="match status" value="1"/>
</dbReference>
<dbReference type="InterPro" id="IPR004140">
    <property type="entry name" value="Exo70"/>
</dbReference>
<proteinExistence type="inferred from homology"/>
<dbReference type="Gene3D" id="1.20.1280.170">
    <property type="entry name" value="Exocyst complex component Exo70"/>
    <property type="match status" value="1"/>
</dbReference>
<accession>A0ABU6X3L6</accession>
<evidence type="ECO:0000259" key="5">
    <source>
        <dbReference type="Pfam" id="PF03081"/>
    </source>
</evidence>
<comment type="caution">
    <text evidence="6">The sequence shown here is derived from an EMBL/GenBank/DDBJ whole genome shotgun (WGS) entry which is preliminary data.</text>
</comment>
<name>A0ABU6X3L6_9FABA</name>
<evidence type="ECO:0000256" key="3">
    <source>
        <dbReference type="RuleBase" id="RU365026"/>
    </source>
</evidence>
<keyword evidence="4" id="KW-0812">Transmembrane</keyword>
<organism evidence="6 7">
    <name type="scientific">Stylosanthes scabra</name>
    <dbReference type="NCBI Taxonomy" id="79078"/>
    <lineage>
        <taxon>Eukaryota</taxon>
        <taxon>Viridiplantae</taxon>
        <taxon>Streptophyta</taxon>
        <taxon>Embryophyta</taxon>
        <taxon>Tracheophyta</taxon>
        <taxon>Spermatophyta</taxon>
        <taxon>Magnoliopsida</taxon>
        <taxon>eudicotyledons</taxon>
        <taxon>Gunneridae</taxon>
        <taxon>Pentapetalae</taxon>
        <taxon>rosids</taxon>
        <taxon>fabids</taxon>
        <taxon>Fabales</taxon>
        <taxon>Fabaceae</taxon>
        <taxon>Papilionoideae</taxon>
        <taxon>50 kb inversion clade</taxon>
        <taxon>dalbergioids sensu lato</taxon>
        <taxon>Dalbergieae</taxon>
        <taxon>Pterocarpus clade</taxon>
        <taxon>Stylosanthes</taxon>
    </lineage>
</organism>
<comment type="similarity">
    <text evidence="1 3">Belongs to the EXO70 family.</text>
</comment>
<keyword evidence="4" id="KW-1133">Transmembrane helix</keyword>